<proteinExistence type="predicted"/>
<accession>A0A3M8PCK7</accession>
<name>A0A3M8PCK7_9BACL</name>
<keyword evidence="1" id="KW-0812">Transmembrane</keyword>
<evidence type="ECO:0000256" key="1">
    <source>
        <dbReference type="SAM" id="Phobius"/>
    </source>
</evidence>
<dbReference type="Proteomes" id="UP000275473">
    <property type="component" value="Unassembled WGS sequence"/>
</dbReference>
<feature type="transmembrane region" description="Helical" evidence="1">
    <location>
        <begin position="111"/>
        <end position="129"/>
    </location>
</feature>
<evidence type="ECO:0000313" key="3">
    <source>
        <dbReference type="Proteomes" id="UP000275473"/>
    </source>
</evidence>
<dbReference type="AlphaFoldDB" id="A0A3M8PCK7"/>
<protein>
    <recommendedName>
        <fullName evidence="4">DUF3169 family protein</fullName>
    </recommendedName>
</protein>
<evidence type="ECO:0000313" key="2">
    <source>
        <dbReference type="EMBL" id="RNF40880.1"/>
    </source>
</evidence>
<dbReference type="EMBL" id="RIAX01000001">
    <property type="protein sequence ID" value="RNF40880.1"/>
    <property type="molecule type" value="Genomic_DNA"/>
</dbReference>
<dbReference type="RefSeq" id="WP_123163630.1">
    <property type="nucleotide sequence ID" value="NZ_RIAX01000001.1"/>
</dbReference>
<reference evidence="2 3" key="1">
    <citation type="journal article" date="2018" name="Int. J. Syst. Evol. Microbiol.">
        <title>Planococcus salinus sp. nov., a moderately halophilic bacterium isolated from a saline-alkali soil.</title>
        <authorList>
            <person name="Gan L."/>
        </authorList>
    </citation>
    <scope>NUCLEOTIDE SEQUENCE [LARGE SCALE GENOMIC DNA]</scope>
    <source>
        <strain evidence="2 3">LCB217</strain>
    </source>
</reference>
<feature type="transmembrane region" description="Helical" evidence="1">
    <location>
        <begin position="135"/>
        <end position="153"/>
    </location>
</feature>
<feature type="transmembrane region" description="Helical" evidence="1">
    <location>
        <begin position="12"/>
        <end position="31"/>
    </location>
</feature>
<feature type="transmembrane region" description="Helical" evidence="1">
    <location>
        <begin position="51"/>
        <end position="68"/>
    </location>
</feature>
<gene>
    <name evidence="2" type="ORF">EEX84_00555</name>
</gene>
<keyword evidence="1" id="KW-0472">Membrane</keyword>
<comment type="caution">
    <text evidence="2">The sequence shown here is derived from an EMBL/GenBank/DDBJ whole genome shotgun (WGS) entry which is preliminary data.</text>
</comment>
<organism evidence="2 3">
    <name type="scientific">Planococcus salinus</name>
    <dbReference type="NCBI Taxonomy" id="1848460"/>
    <lineage>
        <taxon>Bacteria</taxon>
        <taxon>Bacillati</taxon>
        <taxon>Bacillota</taxon>
        <taxon>Bacilli</taxon>
        <taxon>Bacillales</taxon>
        <taxon>Caryophanaceae</taxon>
        <taxon>Planococcus</taxon>
    </lineage>
</organism>
<keyword evidence="3" id="KW-1185">Reference proteome</keyword>
<sequence length="164" mass="19087">MKNDFRLRYPLWNMAFILVLGVMAIGLNSRFVDVTKTENSLTINAQAFDGAIVFGSLLLYLVLITIYLSQLKAYNAKNPDSKISPFAIRPPEYMEEDEGMTFITRKAVQKVYTFFTWALPTLALILLFFPLPRLYIIWGILAVSFGQYFIYYLEIRKHFKEETE</sequence>
<keyword evidence="1" id="KW-1133">Transmembrane helix</keyword>
<dbReference type="OrthoDB" id="2426546at2"/>
<evidence type="ECO:0008006" key="4">
    <source>
        <dbReference type="Google" id="ProtNLM"/>
    </source>
</evidence>